<dbReference type="InterPro" id="IPR005565">
    <property type="entry name" value="Hemolysn_activator_HlyB_C"/>
</dbReference>
<keyword evidence="7" id="KW-0472">Membrane</keyword>
<evidence type="ECO:0000256" key="7">
    <source>
        <dbReference type="ARBA" id="ARBA00023136"/>
    </source>
</evidence>
<keyword evidence="3" id="KW-0813">Transport</keyword>
<dbReference type="Proteomes" id="UP000587991">
    <property type="component" value="Unassembled WGS sequence"/>
</dbReference>
<dbReference type="AlphaFoldDB" id="A0A847SM11"/>
<keyword evidence="6" id="KW-0653">Protein transport</keyword>
<dbReference type="InterPro" id="IPR034746">
    <property type="entry name" value="POTRA"/>
</dbReference>
<accession>A0A847SM11</accession>
<dbReference type="Gene3D" id="3.10.20.310">
    <property type="entry name" value="membrane protein fhac"/>
    <property type="match status" value="1"/>
</dbReference>
<dbReference type="InterPro" id="IPR013686">
    <property type="entry name" value="Polypept-transport_assoc_ShlB"/>
</dbReference>
<keyword evidence="12" id="KW-1185">Reference proteome</keyword>
<dbReference type="InterPro" id="IPR051544">
    <property type="entry name" value="TPS_OM_transporter"/>
</dbReference>
<dbReference type="GO" id="GO:0046819">
    <property type="term" value="P:protein secretion by the type V secretion system"/>
    <property type="evidence" value="ECO:0007669"/>
    <property type="project" value="TreeGrafter"/>
</dbReference>
<sequence>MIDLWRHPLRWQRGAGFLFCLVVASQQLHADTRDDELRRIQQREAARQQQSLPPDVLTPQAAPPLDAPWPEEAECFPLRSVQLQGEVEAFPQLSGWLQRYVGRCIGRQGLQRVLQEANNHILAEGFVTSRVLLPEQNLGSGTLQLFVQAGRLHALRFSDEAATASWRTAFPIQPGEVLNLRALEQGLEQLKRVPSFDVEMDIVATGEPGQSDVVIRLQQGRPWRVSLSLDNSGSRGTGERQGALSFSLDNPLRLNDLLSISLNHDAEPEGEQRGTRSDNLYYSLPWGNWTASLSLGRSQYHQQVSGVTQSFMSSGRSRTRELGLQRLLQRDQSSKTTLHIKLGQRESRSFIEDTEVEVQRVRASSLEVGVQHKQYLGQSVLELGAAYRQGMPWFRANPDTARSISDPRRRYHLWSMNLSLDTPLLSGQYHGTLRGQWSRDTLYGSEQMAIGGRYSVRGFDGERSLSGERGWLWRNELEWALADSGQRFYLAMDAGRVSGRSAPSGSRFLSGMAVGLRGGGKGLSYDASLAWALQRPNDFDTRRPVWAWVLNYQY</sequence>
<comment type="caution">
    <text evidence="11">The sequence shown here is derived from an EMBL/GenBank/DDBJ whole genome shotgun (WGS) entry which is preliminary data.</text>
</comment>
<dbReference type="Pfam" id="PF17287">
    <property type="entry name" value="POTRA_3"/>
    <property type="match status" value="1"/>
</dbReference>
<dbReference type="InterPro" id="IPR035251">
    <property type="entry name" value="ShlB_POTRA"/>
</dbReference>
<evidence type="ECO:0000256" key="4">
    <source>
        <dbReference type="ARBA" id="ARBA00022452"/>
    </source>
</evidence>
<dbReference type="Pfam" id="PF03865">
    <property type="entry name" value="ShlB"/>
    <property type="match status" value="1"/>
</dbReference>
<evidence type="ECO:0000256" key="9">
    <source>
        <dbReference type="SAM" id="MobiDB-lite"/>
    </source>
</evidence>
<dbReference type="InterPro" id="IPR027282">
    <property type="entry name" value="TPS"/>
</dbReference>
<evidence type="ECO:0000256" key="2">
    <source>
        <dbReference type="ARBA" id="ARBA00009055"/>
    </source>
</evidence>
<comment type="subcellular location">
    <subcellularLocation>
        <location evidence="1">Cell outer membrane</location>
    </subcellularLocation>
</comment>
<dbReference type="GO" id="GO:0098046">
    <property type="term" value="C:type V protein secretion system complex"/>
    <property type="evidence" value="ECO:0007669"/>
    <property type="project" value="TreeGrafter"/>
</dbReference>
<evidence type="ECO:0000256" key="1">
    <source>
        <dbReference type="ARBA" id="ARBA00004442"/>
    </source>
</evidence>
<dbReference type="PANTHER" id="PTHR34597:SF3">
    <property type="entry name" value="OUTER MEMBRANE TRANSPORTER CDIB"/>
    <property type="match status" value="1"/>
</dbReference>
<dbReference type="GO" id="GO:0008320">
    <property type="term" value="F:protein transmembrane transporter activity"/>
    <property type="evidence" value="ECO:0007669"/>
    <property type="project" value="TreeGrafter"/>
</dbReference>
<dbReference type="RefSeq" id="WP_168878659.1">
    <property type="nucleotide sequence ID" value="NZ_JABAIM010000010.1"/>
</dbReference>
<dbReference type="PROSITE" id="PS51779">
    <property type="entry name" value="POTRA"/>
    <property type="match status" value="1"/>
</dbReference>
<evidence type="ECO:0000313" key="12">
    <source>
        <dbReference type="Proteomes" id="UP000587991"/>
    </source>
</evidence>
<proteinExistence type="inferred from homology"/>
<evidence type="ECO:0000256" key="3">
    <source>
        <dbReference type="ARBA" id="ARBA00022448"/>
    </source>
</evidence>
<evidence type="ECO:0000256" key="5">
    <source>
        <dbReference type="ARBA" id="ARBA00022692"/>
    </source>
</evidence>
<evidence type="ECO:0000256" key="6">
    <source>
        <dbReference type="ARBA" id="ARBA00022927"/>
    </source>
</evidence>
<dbReference type="PIRSF" id="PIRSF029745">
    <property type="entry name" value="FhaC"/>
    <property type="match status" value="1"/>
</dbReference>
<dbReference type="GO" id="GO:0009279">
    <property type="term" value="C:cell outer membrane"/>
    <property type="evidence" value="ECO:0007669"/>
    <property type="project" value="UniProtKB-SubCell"/>
</dbReference>
<feature type="region of interest" description="Disordered" evidence="9">
    <location>
        <begin position="43"/>
        <end position="64"/>
    </location>
</feature>
<gene>
    <name evidence="11" type="ORF">HF682_17600</name>
</gene>
<evidence type="ECO:0000313" key="11">
    <source>
        <dbReference type="EMBL" id="NLR76982.1"/>
    </source>
</evidence>
<evidence type="ECO:0000259" key="10">
    <source>
        <dbReference type="PROSITE" id="PS51779"/>
    </source>
</evidence>
<dbReference type="Pfam" id="PF08479">
    <property type="entry name" value="POTRA_2"/>
    <property type="match status" value="1"/>
</dbReference>
<name>A0A847SM11_9NEIS</name>
<comment type="similarity">
    <text evidence="2">Belongs to the TPS (TC 1.B.20) family.</text>
</comment>
<dbReference type="Gene3D" id="2.40.160.50">
    <property type="entry name" value="membrane protein fhac: a member of the omp85/tpsb transporter family"/>
    <property type="match status" value="1"/>
</dbReference>
<feature type="domain" description="POTRA" evidence="10">
    <location>
        <begin position="76"/>
        <end position="150"/>
    </location>
</feature>
<dbReference type="EMBL" id="JABAIM010000010">
    <property type="protein sequence ID" value="NLR76982.1"/>
    <property type="molecule type" value="Genomic_DNA"/>
</dbReference>
<keyword evidence="5" id="KW-0812">Transmembrane</keyword>
<keyword evidence="8" id="KW-0998">Cell outer membrane</keyword>
<organism evidence="11 12">
    <name type="scientific">Leeia aquatica</name>
    <dbReference type="NCBI Taxonomy" id="2725557"/>
    <lineage>
        <taxon>Bacteria</taxon>
        <taxon>Pseudomonadati</taxon>
        <taxon>Pseudomonadota</taxon>
        <taxon>Betaproteobacteria</taxon>
        <taxon>Neisseriales</taxon>
        <taxon>Leeiaceae</taxon>
        <taxon>Leeia</taxon>
    </lineage>
</organism>
<reference evidence="11 12" key="1">
    <citation type="submission" date="2020-04" db="EMBL/GenBank/DDBJ databases">
        <title>Draft genome of Leeia sp. IMCC25680.</title>
        <authorList>
            <person name="Song J."/>
            <person name="Cho J.-C."/>
        </authorList>
    </citation>
    <scope>NUCLEOTIDE SEQUENCE [LARGE SCALE GENOMIC DNA]</scope>
    <source>
        <strain evidence="11 12">IMCC25680</strain>
    </source>
</reference>
<protein>
    <submittedName>
        <fullName evidence="11">ShlB/FhaC/HecB family hemolysin secretion/activation protein</fullName>
    </submittedName>
</protein>
<evidence type="ECO:0000256" key="8">
    <source>
        <dbReference type="ARBA" id="ARBA00023237"/>
    </source>
</evidence>
<keyword evidence="4" id="KW-1134">Transmembrane beta strand</keyword>
<dbReference type="PANTHER" id="PTHR34597">
    <property type="entry name" value="SLR1661 PROTEIN"/>
    <property type="match status" value="1"/>
</dbReference>